<dbReference type="Gramene" id="TuG1812G0100003582.01.T01">
    <property type="protein sequence ID" value="TuG1812G0100003582.01.T01"/>
    <property type="gene ID" value="TuG1812G0100003582.01"/>
</dbReference>
<dbReference type="Gene3D" id="3.30.420.10">
    <property type="entry name" value="Ribonuclease H-like superfamily/Ribonuclease H"/>
    <property type="match status" value="1"/>
</dbReference>
<dbReference type="InterPro" id="IPR036397">
    <property type="entry name" value="RNaseH_sf"/>
</dbReference>
<dbReference type="InterPro" id="IPR043502">
    <property type="entry name" value="DNA/RNA_pol_sf"/>
</dbReference>
<sequence>MAVDHWRVYLQNDEFIVHTDQRSLIHLEDQRLATPWQQKIMAKMLGLRYRIVYKRGIDNPAADALSRKPGPPQGGLAAITIAVPTWLEVVQQGYTEDPAAQKILARLATSTSNLDGFHLQNGIIKQHGRIWLGDNVELQKQVLAALHTGAIGGHSGFNVTYHRVRRFTWPGLKHHVKLFVEACQICKQAKPERVRYPGLLEPLPVPTQAWQLITMDFMEGLPRSSGCNSILVVVDKFSRYAHFIPLSHPFTAFQVAQAFVTNIYKLHGLPESIVSDRDPVFTSTLCKELFRLTHTKLRMSTARHPQTDGQTEWVNQCLETFLRCFVHACPTKWYMWLPLAEFWYNTSPHSALGTSPFGVLYGHAPRHFGIVDPVACASTDLADWLQDRAQMTTLIHQHLLRARQQMKDSADKRCSDRVFAVDDWVF</sequence>
<name>A0A8R7P7T8_TRIUA</name>
<dbReference type="Pfam" id="PF00665">
    <property type="entry name" value="rve"/>
    <property type="match status" value="1"/>
</dbReference>
<proteinExistence type="predicted"/>
<dbReference type="InterPro" id="IPR001584">
    <property type="entry name" value="Integrase_cat-core"/>
</dbReference>
<reference evidence="3" key="1">
    <citation type="journal article" date="2013" name="Nature">
        <title>Draft genome of the wheat A-genome progenitor Triticum urartu.</title>
        <authorList>
            <person name="Ling H.Q."/>
            <person name="Zhao S."/>
            <person name="Liu D."/>
            <person name="Wang J."/>
            <person name="Sun H."/>
            <person name="Zhang C."/>
            <person name="Fan H."/>
            <person name="Li D."/>
            <person name="Dong L."/>
            <person name="Tao Y."/>
            <person name="Gao C."/>
            <person name="Wu H."/>
            <person name="Li Y."/>
            <person name="Cui Y."/>
            <person name="Guo X."/>
            <person name="Zheng S."/>
            <person name="Wang B."/>
            <person name="Yu K."/>
            <person name="Liang Q."/>
            <person name="Yang W."/>
            <person name="Lou X."/>
            <person name="Chen J."/>
            <person name="Feng M."/>
            <person name="Jian J."/>
            <person name="Zhang X."/>
            <person name="Luo G."/>
            <person name="Jiang Y."/>
            <person name="Liu J."/>
            <person name="Wang Z."/>
            <person name="Sha Y."/>
            <person name="Zhang B."/>
            <person name="Wu H."/>
            <person name="Tang D."/>
            <person name="Shen Q."/>
            <person name="Xue P."/>
            <person name="Zou S."/>
            <person name="Wang X."/>
            <person name="Liu X."/>
            <person name="Wang F."/>
            <person name="Yang Y."/>
            <person name="An X."/>
            <person name="Dong Z."/>
            <person name="Zhang K."/>
            <person name="Zhang X."/>
            <person name="Luo M.C."/>
            <person name="Dvorak J."/>
            <person name="Tong Y."/>
            <person name="Wang J."/>
            <person name="Yang H."/>
            <person name="Li Z."/>
            <person name="Wang D."/>
            <person name="Zhang A."/>
            <person name="Wang J."/>
        </authorList>
    </citation>
    <scope>NUCLEOTIDE SEQUENCE</scope>
    <source>
        <strain evidence="3">cv. G1812</strain>
    </source>
</reference>
<evidence type="ECO:0000313" key="3">
    <source>
        <dbReference type="Proteomes" id="UP000015106"/>
    </source>
</evidence>
<dbReference type="GO" id="GO:0003676">
    <property type="term" value="F:nucleic acid binding"/>
    <property type="evidence" value="ECO:0007669"/>
    <property type="project" value="InterPro"/>
</dbReference>
<dbReference type="InterPro" id="IPR012337">
    <property type="entry name" value="RNaseH-like_sf"/>
</dbReference>
<organism evidence="2 3">
    <name type="scientific">Triticum urartu</name>
    <name type="common">Red wild einkorn</name>
    <name type="synonym">Crithodium urartu</name>
    <dbReference type="NCBI Taxonomy" id="4572"/>
    <lineage>
        <taxon>Eukaryota</taxon>
        <taxon>Viridiplantae</taxon>
        <taxon>Streptophyta</taxon>
        <taxon>Embryophyta</taxon>
        <taxon>Tracheophyta</taxon>
        <taxon>Spermatophyta</taxon>
        <taxon>Magnoliopsida</taxon>
        <taxon>Liliopsida</taxon>
        <taxon>Poales</taxon>
        <taxon>Poaceae</taxon>
        <taxon>BOP clade</taxon>
        <taxon>Pooideae</taxon>
        <taxon>Triticodae</taxon>
        <taxon>Triticeae</taxon>
        <taxon>Triticinae</taxon>
        <taxon>Triticum</taxon>
    </lineage>
</organism>
<evidence type="ECO:0000259" key="1">
    <source>
        <dbReference type="PROSITE" id="PS50994"/>
    </source>
</evidence>
<dbReference type="InterPro" id="IPR050951">
    <property type="entry name" value="Retrovirus_Pol_polyprotein"/>
</dbReference>
<dbReference type="AlphaFoldDB" id="A0A8R7P7T8"/>
<dbReference type="SUPFAM" id="SSF56672">
    <property type="entry name" value="DNA/RNA polymerases"/>
    <property type="match status" value="1"/>
</dbReference>
<dbReference type="GO" id="GO:0015074">
    <property type="term" value="P:DNA integration"/>
    <property type="evidence" value="ECO:0007669"/>
    <property type="project" value="InterPro"/>
</dbReference>
<dbReference type="Proteomes" id="UP000015106">
    <property type="component" value="Chromosome 1"/>
</dbReference>
<dbReference type="PANTHER" id="PTHR37984:SF5">
    <property type="entry name" value="PROTEIN NYNRIN-LIKE"/>
    <property type="match status" value="1"/>
</dbReference>
<accession>A0A8R7P7T8</accession>
<feature type="domain" description="Integrase catalytic" evidence="1">
    <location>
        <begin position="200"/>
        <end position="364"/>
    </location>
</feature>
<protein>
    <recommendedName>
        <fullName evidence="1">Integrase catalytic domain-containing protein</fullName>
    </recommendedName>
</protein>
<dbReference type="EnsemblPlants" id="TuG1812G0100003582.01.T01">
    <property type="protein sequence ID" value="TuG1812G0100003582.01.T01"/>
    <property type="gene ID" value="TuG1812G0100003582.01"/>
</dbReference>
<dbReference type="PROSITE" id="PS50994">
    <property type="entry name" value="INTEGRASE"/>
    <property type="match status" value="1"/>
</dbReference>
<dbReference type="SUPFAM" id="SSF53098">
    <property type="entry name" value="Ribonuclease H-like"/>
    <property type="match status" value="1"/>
</dbReference>
<reference evidence="2" key="2">
    <citation type="submission" date="2018-03" db="EMBL/GenBank/DDBJ databases">
        <title>The Triticum urartu genome reveals the dynamic nature of wheat genome evolution.</title>
        <authorList>
            <person name="Ling H."/>
            <person name="Ma B."/>
            <person name="Shi X."/>
            <person name="Liu H."/>
            <person name="Dong L."/>
            <person name="Sun H."/>
            <person name="Cao Y."/>
            <person name="Gao Q."/>
            <person name="Zheng S."/>
            <person name="Li Y."/>
            <person name="Yu Y."/>
            <person name="Du H."/>
            <person name="Qi M."/>
            <person name="Li Y."/>
            <person name="Yu H."/>
            <person name="Cui Y."/>
            <person name="Wang N."/>
            <person name="Chen C."/>
            <person name="Wu H."/>
            <person name="Zhao Y."/>
            <person name="Zhang J."/>
            <person name="Li Y."/>
            <person name="Zhou W."/>
            <person name="Zhang B."/>
            <person name="Hu W."/>
            <person name="Eijk M."/>
            <person name="Tang J."/>
            <person name="Witsenboer H."/>
            <person name="Zhao S."/>
            <person name="Li Z."/>
            <person name="Zhang A."/>
            <person name="Wang D."/>
            <person name="Liang C."/>
        </authorList>
    </citation>
    <scope>NUCLEOTIDE SEQUENCE [LARGE SCALE GENOMIC DNA]</scope>
    <source>
        <strain evidence="2">cv. G1812</strain>
    </source>
</reference>
<dbReference type="Gene3D" id="1.10.340.70">
    <property type="match status" value="1"/>
</dbReference>
<evidence type="ECO:0000313" key="2">
    <source>
        <dbReference type="EnsemblPlants" id="TuG1812G0100003582.01.T01"/>
    </source>
</evidence>
<keyword evidence="3" id="KW-1185">Reference proteome</keyword>
<reference evidence="2" key="3">
    <citation type="submission" date="2022-06" db="UniProtKB">
        <authorList>
            <consortium name="EnsemblPlants"/>
        </authorList>
    </citation>
    <scope>IDENTIFICATION</scope>
</reference>
<dbReference type="PANTHER" id="PTHR37984">
    <property type="entry name" value="PROTEIN CBG26694"/>
    <property type="match status" value="1"/>
</dbReference>
<dbReference type="Pfam" id="PF17921">
    <property type="entry name" value="Integrase_H2C2"/>
    <property type="match status" value="1"/>
</dbReference>
<dbReference type="InterPro" id="IPR041588">
    <property type="entry name" value="Integrase_H2C2"/>
</dbReference>